<feature type="compositionally biased region" description="Low complexity" evidence="1">
    <location>
        <begin position="143"/>
        <end position="159"/>
    </location>
</feature>
<proteinExistence type="predicted"/>
<evidence type="ECO:0000313" key="4">
    <source>
        <dbReference type="Proteomes" id="UP001595528"/>
    </source>
</evidence>
<feature type="region of interest" description="Disordered" evidence="1">
    <location>
        <begin position="143"/>
        <end position="172"/>
    </location>
</feature>
<evidence type="ECO:0000259" key="2">
    <source>
        <dbReference type="Pfam" id="PF11695"/>
    </source>
</evidence>
<sequence length="172" mass="19323">MGAWQIAQLNVGHVLYPVEDPRMAGFTDRLDEINALADAAPGFVWRLQSDSGNATDILVSDDPSFLVNMSVWENVEDLFRFVYRTAHQGVMAGRRQWFARPDGPYQVLWWVPAGHRPTAEEALERLKLLEREGPSPFAFTFKKAFPPPGEAGTEPAGRPSDLEPDPWCVGWQ</sequence>
<name>A0ABV7KXN7_9PROT</name>
<dbReference type="InterPro" id="IPR011008">
    <property type="entry name" value="Dimeric_a/b-barrel"/>
</dbReference>
<evidence type="ECO:0000256" key="1">
    <source>
        <dbReference type="SAM" id="MobiDB-lite"/>
    </source>
</evidence>
<dbReference type="EMBL" id="JBHRTR010000018">
    <property type="protein sequence ID" value="MFC3226896.1"/>
    <property type="molecule type" value="Genomic_DNA"/>
</dbReference>
<feature type="domain" description="DUF3291" evidence="2">
    <location>
        <begin position="6"/>
        <end position="143"/>
    </location>
</feature>
<dbReference type="Proteomes" id="UP001595528">
    <property type="component" value="Unassembled WGS sequence"/>
</dbReference>
<comment type="caution">
    <text evidence="3">The sequence shown here is derived from an EMBL/GenBank/DDBJ whole genome shotgun (WGS) entry which is preliminary data.</text>
</comment>
<dbReference type="SUPFAM" id="SSF54909">
    <property type="entry name" value="Dimeric alpha+beta barrel"/>
    <property type="match status" value="1"/>
</dbReference>
<keyword evidence="4" id="KW-1185">Reference proteome</keyword>
<gene>
    <name evidence="3" type="ORF">ACFOGJ_06630</name>
</gene>
<dbReference type="InterPro" id="IPR021708">
    <property type="entry name" value="DUF3291"/>
</dbReference>
<organism evidence="3 4">
    <name type="scientific">Marinibaculum pumilum</name>
    <dbReference type="NCBI Taxonomy" id="1766165"/>
    <lineage>
        <taxon>Bacteria</taxon>
        <taxon>Pseudomonadati</taxon>
        <taxon>Pseudomonadota</taxon>
        <taxon>Alphaproteobacteria</taxon>
        <taxon>Rhodospirillales</taxon>
        <taxon>Rhodospirillaceae</taxon>
        <taxon>Marinibaculum</taxon>
    </lineage>
</organism>
<dbReference type="Pfam" id="PF11695">
    <property type="entry name" value="DUF3291"/>
    <property type="match status" value="1"/>
</dbReference>
<dbReference type="RefSeq" id="WP_379899046.1">
    <property type="nucleotide sequence ID" value="NZ_JBHRTR010000018.1"/>
</dbReference>
<accession>A0ABV7KXN7</accession>
<protein>
    <submittedName>
        <fullName evidence="3">DUF3291 domain-containing protein</fullName>
    </submittedName>
</protein>
<evidence type="ECO:0000313" key="3">
    <source>
        <dbReference type="EMBL" id="MFC3226896.1"/>
    </source>
</evidence>
<reference evidence="4" key="1">
    <citation type="journal article" date="2019" name="Int. J. Syst. Evol. Microbiol.">
        <title>The Global Catalogue of Microorganisms (GCM) 10K type strain sequencing project: providing services to taxonomists for standard genome sequencing and annotation.</title>
        <authorList>
            <consortium name="The Broad Institute Genomics Platform"/>
            <consortium name="The Broad Institute Genome Sequencing Center for Infectious Disease"/>
            <person name="Wu L."/>
            <person name="Ma J."/>
        </authorList>
    </citation>
    <scope>NUCLEOTIDE SEQUENCE [LARGE SCALE GENOMIC DNA]</scope>
    <source>
        <strain evidence="4">KCTC 42964</strain>
    </source>
</reference>